<evidence type="ECO:0000256" key="2">
    <source>
        <dbReference type="ARBA" id="ARBA00008661"/>
    </source>
</evidence>
<evidence type="ECO:0000256" key="9">
    <source>
        <dbReference type="ARBA" id="ARBA00023136"/>
    </source>
</evidence>
<dbReference type="Pfam" id="PF01762">
    <property type="entry name" value="Galactosyl_T"/>
    <property type="match status" value="1"/>
</dbReference>
<evidence type="ECO:0000313" key="12">
    <source>
        <dbReference type="EMBL" id="RWS30340.1"/>
    </source>
</evidence>
<evidence type="ECO:0000256" key="5">
    <source>
        <dbReference type="ARBA" id="ARBA00022692"/>
    </source>
</evidence>
<keyword evidence="4 12" id="KW-0808">Transferase</keyword>
<sequence length="353" mass="41379">MVRWTKFNRFLLLSVGLSFFYVLNDLNNENGIQMKLEEVEPQTGGQFHPLKYFPRFRADFRDSKIVLSRNLLHLNEFHFVKNASKRCTNEDVYLLAFVHSAAANFEKRRVIRSSWASKKIAKKLRLKLVFLIGLPENDTLQSLLEKENSQHSDIVQGNFYDTYKNLTLKHLMGYKWVLQFCSHTKFVMKADDDAFIDIFKVIKVLKETFDTTHQAPRDILACSLFPEGTSTKRDGKWRLSTTEYPFDTFPTYCSGVAYFATPDVLFDMYNAASDVKPFVWIDDLFVTGIVASALNIRLQPLNLKFTYNDKDLRNWLRKNDNKPSAYMVADIGYVNDWKYLVLKLWEKTMRVWK</sequence>
<keyword evidence="7" id="KW-1133">Transmembrane helix</keyword>
<accession>A0A443SS28</accession>
<gene>
    <name evidence="12" type="ORF">B4U80_02897</name>
</gene>
<evidence type="ECO:0000256" key="3">
    <source>
        <dbReference type="ARBA" id="ARBA00022676"/>
    </source>
</evidence>
<protein>
    <recommendedName>
        <fullName evidence="11">Hexosyltransferase</fullName>
        <ecNumber evidence="11">2.4.1.-</ecNumber>
    </recommendedName>
</protein>
<keyword evidence="6" id="KW-0735">Signal-anchor</keyword>
<evidence type="ECO:0000256" key="4">
    <source>
        <dbReference type="ARBA" id="ARBA00022679"/>
    </source>
</evidence>
<evidence type="ECO:0000256" key="7">
    <source>
        <dbReference type="ARBA" id="ARBA00022989"/>
    </source>
</evidence>
<dbReference type="PANTHER" id="PTHR11214">
    <property type="entry name" value="BETA-1,3-N-ACETYLGLUCOSAMINYLTRANSFERASE"/>
    <property type="match status" value="1"/>
</dbReference>
<dbReference type="GO" id="GO:0016758">
    <property type="term" value="F:hexosyltransferase activity"/>
    <property type="evidence" value="ECO:0007669"/>
    <property type="project" value="InterPro"/>
</dbReference>
<dbReference type="AlphaFoldDB" id="A0A443SS28"/>
<evidence type="ECO:0000256" key="8">
    <source>
        <dbReference type="ARBA" id="ARBA00023034"/>
    </source>
</evidence>
<comment type="similarity">
    <text evidence="2 11">Belongs to the glycosyltransferase 31 family.</text>
</comment>
<keyword evidence="10" id="KW-0325">Glycoprotein</keyword>
<dbReference type="GO" id="GO:0006493">
    <property type="term" value="P:protein O-linked glycosylation"/>
    <property type="evidence" value="ECO:0007669"/>
    <property type="project" value="TreeGrafter"/>
</dbReference>
<name>A0A443SS28_9ACAR</name>
<dbReference type="GO" id="GO:0000139">
    <property type="term" value="C:Golgi membrane"/>
    <property type="evidence" value="ECO:0007669"/>
    <property type="project" value="UniProtKB-SubCell"/>
</dbReference>
<proteinExistence type="inferred from homology"/>
<comment type="subcellular location">
    <subcellularLocation>
        <location evidence="1 11">Golgi apparatus membrane</location>
        <topology evidence="1 11">Single-pass type II membrane protein</topology>
    </subcellularLocation>
</comment>
<dbReference type="EMBL" id="NCKV01000541">
    <property type="protein sequence ID" value="RWS30340.1"/>
    <property type="molecule type" value="Genomic_DNA"/>
</dbReference>
<dbReference type="PANTHER" id="PTHR11214:SF376">
    <property type="entry name" value="HEXOSYLTRANSFERASE"/>
    <property type="match status" value="1"/>
</dbReference>
<dbReference type="Gene3D" id="3.90.550.50">
    <property type="match status" value="1"/>
</dbReference>
<reference evidence="12 13" key="1">
    <citation type="journal article" date="2018" name="Gigascience">
        <title>Genomes of trombidid mites reveal novel predicted allergens and laterally-transferred genes associated with secondary metabolism.</title>
        <authorList>
            <person name="Dong X."/>
            <person name="Chaisiri K."/>
            <person name="Xia D."/>
            <person name="Armstrong S.D."/>
            <person name="Fang Y."/>
            <person name="Donnelly M.J."/>
            <person name="Kadowaki T."/>
            <person name="McGarry J.W."/>
            <person name="Darby A.C."/>
            <person name="Makepeace B.L."/>
        </authorList>
    </citation>
    <scope>NUCLEOTIDE SEQUENCE [LARGE SCALE GENOMIC DNA]</scope>
    <source>
        <strain evidence="12">UoL-UT</strain>
    </source>
</reference>
<dbReference type="EC" id="2.4.1.-" evidence="11"/>
<dbReference type="VEuPathDB" id="VectorBase:LDEU001697"/>
<evidence type="ECO:0000256" key="11">
    <source>
        <dbReference type="RuleBase" id="RU363063"/>
    </source>
</evidence>
<keyword evidence="8 11" id="KW-0333">Golgi apparatus</keyword>
<keyword evidence="13" id="KW-1185">Reference proteome</keyword>
<evidence type="ECO:0000256" key="10">
    <source>
        <dbReference type="ARBA" id="ARBA00023180"/>
    </source>
</evidence>
<keyword evidence="5" id="KW-0812">Transmembrane</keyword>
<organism evidence="12 13">
    <name type="scientific">Leptotrombidium deliense</name>
    <dbReference type="NCBI Taxonomy" id="299467"/>
    <lineage>
        <taxon>Eukaryota</taxon>
        <taxon>Metazoa</taxon>
        <taxon>Ecdysozoa</taxon>
        <taxon>Arthropoda</taxon>
        <taxon>Chelicerata</taxon>
        <taxon>Arachnida</taxon>
        <taxon>Acari</taxon>
        <taxon>Acariformes</taxon>
        <taxon>Trombidiformes</taxon>
        <taxon>Prostigmata</taxon>
        <taxon>Anystina</taxon>
        <taxon>Parasitengona</taxon>
        <taxon>Trombiculoidea</taxon>
        <taxon>Trombiculidae</taxon>
        <taxon>Leptotrombidium</taxon>
    </lineage>
</organism>
<dbReference type="FunFam" id="3.90.550.50:FF:000001">
    <property type="entry name" value="Hexosyltransferase"/>
    <property type="match status" value="1"/>
</dbReference>
<evidence type="ECO:0000313" key="13">
    <source>
        <dbReference type="Proteomes" id="UP000288716"/>
    </source>
</evidence>
<dbReference type="STRING" id="299467.A0A443SS28"/>
<keyword evidence="3 11" id="KW-0328">Glycosyltransferase</keyword>
<dbReference type="InterPro" id="IPR002659">
    <property type="entry name" value="Glyco_trans_31"/>
</dbReference>
<evidence type="ECO:0000256" key="1">
    <source>
        <dbReference type="ARBA" id="ARBA00004323"/>
    </source>
</evidence>
<comment type="caution">
    <text evidence="12">The sequence shown here is derived from an EMBL/GenBank/DDBJ whole genome shotgun (WGS) entry which is preliminary data.</text>
</comment>
<dbReference type="Proteomes" id="UP000288716">
    <property type="component" value="Unassembled WGS sequence"/>
</dbReference>
<keyword evidence="9" id="KW-0472">Membrane</keyword>
<evidence type="ECO:0000256" key="6">
    <source>
        <dbReference type="ARBA" id="ARBA00022968"/>
    </source>
</evidence>
<dbReference type="OrthoDB" id="115198at2759"/>